<keyword evidence="4" id="KW-0804">Transcription</keyword>
<proteinExistence type="inferred from homology"/>
<dbReference type="GO" id="GO:0003700">
    <property type="term" value="F:DNA-binding transcription factor activity"/>
    <property type="evidence" value="ECO:0007669"/>
    <property type="project" value="InterPro"/>
</dbReference>
<dbReference type="InterPro" id="IPR036390">
    <property type="entry name" value="WH_DNA-bd_sf"/>
</dbReference>
<dbReference type="InterPro" id="IPR000847">
    <property type="entry name" value="LysR_HTH_N"/>
</dbReference>
<comment type="similarity">
    <text evidence="1">Belongs to the LysR transcriptional regulatory family.</text>
</comment>
<dbReference type="Proteomes" id="UP000183400">
    <property type="component" value="Unassembled WGS sequence"/>
</dbReference>
<dbReference type="SUPFAM" id="SSF53850">
    <property type="entry name" value="Periplasmic binding protein-like II"/>
    <property type="match status" value="1"/>
</dbReference>
<dbReference type="Pfam" id="PF00126">
    <property type="entry name" value="HTH_1"/>
    <property type="match status" value="1"/>
</dbReference>
<dbReference type="AlphaFoldDB" id="A0A1H3FLB7"/>
<dbReference type="InterPro" id="IPR005119">
    <property type="entry name" value="LysR_subst-bd"/>
</dbReference>
<dbReference type="GO" id="GO:0006351">
    <property type="term" value="P:DNA-templated transcription"/>
    <property type="evidence" value="ECO:0007669"/>
    <property type="project" value="TreeGrafter"/>
</dbReference>
<dbReference type="PANTHER" id="PTHR30537:SF66">
    <property type="entry name" value="IRON-REGULATED VIRULENCE REGULATORY PROTEIN IRGB"/>
    <property type="match status" value="1"/>
</dbReference>
<name>A0A1H3FLB7_9RHOB</name>
<dbReference type="Gene3D" id="3.40.190.290">
    <property type="match status" value="1"/>
</dbReference>
<feature type="domain" description="HTH lysR-type" evidence="5">
    <location>
        <begin position="4"/>
        <end position="61"/>
    </location>
</feature>
<sequence>MKNVNFNRISYFVAVVDAGTITGAAKALNISKAVVSKQILTLEEELGTALLHRNTRHMHPTDAGLRFYEQAKAALNQAEEAYAEVQSGKAIPEGHFRITAPVDYGTLHLAPLLAKFVQGNAGVTIDLHLSDDRLDPVEHHFDLGFRVGWPSDSSNQMRKVGTFEEWVVASPGLAQSVTEPNHLTGQSFVTNAALKNATTWQFSKGSEVQDITVTSSFKLNASPAISRAIAAGACFSVLPDFLVYDDIAAGRLVRLLPEWSLRAGGIYAMTPPTKHKPLAIRAIIEVIASYHQVGMRQTSG</sequence>
<dbReference type="SUPFAM" id="SSF46785">
    <property type="entry name" value="Winged helix' DNA-binding domain"/>
    <property type="match status" value="1"/>
</dbReference>
<accession>A0A1H3FLB7</accession>
<evidence type="ECO:0000256" key="4">
    <source>
        <dbReference type="ARBA" id="ARBA00023163"/>
    </source>
</evidence>
<keyword evidence="2" id="KW-0805">Transcription regulation</keyword>
<keyword evidence="7" id="KW-1185">Reference proteome</keyword>
<keyword evidence="3 6" id="KW-0238">DNA-binding</keyword>
<dbReference type="PROSITE" id="PS50931">
    <property type="entry name" value="HTH_LYSR"/>
    <property type="match status" value="1"/>
</dbReference>
<dbReference type="STRING" id="985054.SAMN05444358_11614"/>
<dbReference type="InterPro" id="IPR036388">
    <property type="entry name" value="WH-like_DNA-bd_sf"/>
</dbReference>
<organism evidence="6 7">
    <name type="scientific">Ruegeria halocynthiae</name>
    <dbReference type="NCBI Taxonomy" id="985054"/>
    <lineage>
        <taxon>Bacteria</taxon>
        <taxon>Pseudomonadati</taxon>
        <taxon>Pseudomonadota</taxon>
        <taxon>Alphaproteobacteria</taxon>
        <taxon>Rhodobacterales</taxon>
        <taxon>Roseobacteraceae</taxon>
        <taxon>Ruegeria</taxon>
    </lineage>
</organism>
<dbReference type="PRINTS" id="PR00039">
    <property type="entry name" value="HTHLYSR"/>
</dbReference>
<evidence type="ECO:0000256" key="1">
    <source>
        <dbReference type="ARBA" id="ARBA00009437"/>
    </source>
</evidence>
<gene>
    <name evidence="6" type="ORF">SAMN05444358_11614</name>
</gene>
<dbReference type="FunFam" id="1.10.10.10:FF:000001">
    <property type="entry name" value="LysR family transcriptional regulator"/>
    <property type="match status" value="1"/>
</dbReference>
<dbReference type="InterPro" id="IPR058163">
    <property type="entry name" value="LysR-type_TF_proteobact-type"/>
</dbReference>
<evidence type="ECO:0000313" key="6">
    <source>
        <dbReference type="EMBL" id="SDX91730.1"/>
    </source>
</evidence>
<protein>
    <submittedName>
        <fullName evidence="6">DNA-binding transcriptional regulator, LysR family</fullName>
    </submittedName>
</protein>
<dbReference type="Gene3D" id="1.10.10.10">
    <property type="entry name" value="Winged helix-like DNA-binding domain superfamily/Winged helix DNA-binding domain"/>
    <property type="match status" value="1"/>
</dbReference>
<dbReference type="EMBL" id="FNNP01000016">
    <property type="protein sequence ID" value="SDX91730.1"/>
    <property type="molecule type" value="Genomic_DNA"/>
</dbReference>
<evidence type="ECO:0000313" key="7">
    <source>
        <dbReference type="Proteomes" id="UP000183400"/>
    </source>
</evidence>
<evidence type="ECO:0000259" key="5">
    <source>
        <dbReference type="PROSITE" id="PS50931"/>
    </source>
</evidence>
<dbReference type="CDD" id="cd08422">
    <property type="entry name" value="PBP2_CrgA_like"/>
    <property type="match status" value="1"/>
</dbReference>
<evidence type="ECO:0000256" key="3">
    <source>
        <dbReference type="ARBA" id="ARBA00023125"/>
    </source>
</evidence>
<dbReference type="Pfam" id="PF03466">
    <property type="entry name" value="LysR_substrate"/>
    <property type="match status" value="1"/>
</dbReference>
<dbReference type="OrthoDB" id="9813056at2"/>
<reference evidence="7" key="1">
    <citation type="submission" date="2016-10" db="EMBL/GenBank/DDBJ databases">
        <authorList>
            <person name="Varghese N."/>
            <person name="Submissions S."/>
        </authorList>
    </citation>
    <scope>NUCLEOTIDE SEQUENCE [LARGE SCALE GENOMIC DNA]</scope>
    <source>
        <strain evidence="7">DSM 27839</strain>
    </source>
</reference>
<dbReference type="PANTHER" id="PTHR30537">
    <property type="entry name" value="HTH-TYPE TRANSCRIPTIONAL REGULATOR"/>
    <property type="match status" value="1"/>
</dbReference>
<evidence type="ECO:0000256" key="2">
    <source>
        <dbReference type="ARBA" id="ARBA00023015"/>
    </source>
</evidence>
<dbReference type="GO" id="GO:0043565">
    <property type="term" value="F:sequence-specific DNA binding"/>
    <property type="evidence" value="ECO:0007669"/>
    <property type="project" value="TreeGrafter"/>
</dbReference>